<dbReference type="EMBL" id="AJVK01009789">
    <property type="status" value="NOT_ANNOTATED_CDS"/>
    <property type="molecule type" value="Genomic_DNA"/>
</dbReference>
<keyword evidence="1" id="KW-0472">Membrane</keyword>
<keyword evidence="1" id="KW-1015">Disulfide bond</keyword>
<dbReference type="InterPro" id="IPR032466">
    <property type="entry name" value="Metal_Hydrolase"/>
</dbReference>
<organism evidence="2 3">
    <name type="scientific">Phlebotomus papatasi</name>
    <name type="common">Sandfly</name>
    <dbReference type="NCBI Taxonomy" id="29031"/>
    <lineage>
        <taxon>Eukaryota</taxon>
        <taxon>Metazoa</taxon>
        <taxon>Ecdysozoa</taxon>
        <taxon>Arthropoda</taxon>
        <taxon>Hexapoda</taxon>
        <taxon>Insecta</taxon>
        <taxon>Pterygota</taxon>
        <taxon>Neoptera</taxon>
        <taxon>Endopterygota</taxon>
        <taxon>Diptera</taxon>
        <taxon>Nematocera</taxon>
        <taxon>Psychodoidea</taxon>
        <taxon>Psychodidae</taxon>
        <taxon>Phlebotomus</taxon>
        <taxon>Phlebotomus</taxon>
    </lineage>
</organism>
<dbReference type="SUPFAM" id="SSF51556">
    <property type="entry name" value="Metallo-dependent hydrolases"/>
    <property type="match status" value="1"/>
</dbReference>
<dbReference type="VEuPathDB" id="VectorBase:PPAPM1_011234"/>
<comment type="cofactor">
    <cofactor evidence="1">
        <name>Zn(2+)</name>
        <dbReference type="ChEBI" id="CHEBI:29105"/>
    </cofactor>
</comment>
<comment type="similarity">
    <text evidence="1">Belongs to the metallo-dependent hydrolases superfamily. Peptidase M19 family.</text>
</comment>
<keyword evidence="1" id="KW-0479">Metal-binding</keyword>
<evidence type="ECO:0000313" key="2">
    <source>
        <dbReference type="EnsemblMetazoa" id="PPAI000671-PA"/>
    </source>
</evidence>
<keyword evidence="1" id="KW-0482">Metalloprotease</keyword>
<comment type="catalytic activity">
    <reaction evidence="1">
        <text>an L-aminoacyl-L-amino acid + H2O = 2 an L-alpha-amino acid</text>
        <dbReference type="Rhea" id="RHEA:48940"/>
        <dbReference type="ChEBI" id="CHEBI:15377"/>
        <dbReference type="ChEBI" id="CHEBI:59869"/>
        <dbReference type="ChEBI" id="CHEBI:77460"/>
        <dbReference type="EC" id="3.4.13.19"/>
    </reaction>
</comment>
<keyword evidence="3" id="KW-1185">Reference proteome</keyword>
<dbReference type="GO" id="GO:0046872">
    <property type="term" value="F:metal ion binding"/>
    <property type="evidence" value="ECO:0007669"/>
    <property type="project" value="UniProtKB-UniRule"/>
</dbReference>
<dbReference type="GO" id="GO:0070573">
    <property type="term" value="F:metallodipeptidase activity"/>
    <property type="evidence" value="ECO:0007669"/>
    <property type="project" value="InterPro"/>
</dbReference>
<accession>A0A1B0CZZ9</accession>
<comment type="subcellular location">
    <subcellularLocation>
        <location evidence="1">Membrane</location>
        <topology evidence="1">Lipid-anchor</topology>
        <topology evidence="1">GPI-anchor</topology>
    </subcellularLocation>
</comment>
<dbReference type="GO" id="GO:0006508">
    <property type="term" value="P:proteolysis"/>
    <property type="evidence" value="ECO:0007669"/>
    <property type="project" value="UniProtKB-KW"/>
</dbReference>
<keyword evidence="1" id="KW-0336">GPI-anchor</keyword>
<dbReference type="VEuPathDB" id="VectorBase:PPAI000671"/>
<evidence type="ECO:0000256" key="1">
    <source>
        <dbReference type="RuleBase" id="RU341113"/>
    </source>
</evidence>
<dbReference type="PROSITE" id="PS51365">
    <property type="entry name" value="RENAL_DIPEPTIDASE_2"/>
    <property type="match status" value="1"/>
</dbReference>
<keyword evidence="1" id="KW-0224">Dipeptidase</keyword>
<sequence length="278" mass="31137">IEAAFKAGKIASLIVVEGGHSIDDRLSVLRLYYELGVRYMTLTHSCNQPWVDASPIDDTTNEKRNLTDFGVKVVWEMNRLGMMVDISHVSAGVMHHALDVSRAPVIFSHSSSYAMYPHHRNAKDDVLARLPQNGGIIMVNFYSFFVAGQDATIDDVIRHINHIRDVAGVDHVGLGGDYDGVSRQPIGLEDVSKYPDLFDKLAQPGHGYEPWTPEELKKLAGLNILRVMRQVEQVAAGLVSEEPYELNIPDEDIHAFDPNQSCKTDFRYNPSNEMFTEI</sequence>
<dbReference type="Gene3D" id="3.20.20.140">
    <property type="entry name" value="Metal-dependent hydrolases"/>
    <property type="match status" value="1"/>
</dbReference>
<keyword evidence="1" id="KW-0325">Glycoprotein</keyword>
<keyword evidence="1" id="KW-0645">Protease</keyword>
<dbReference type="PROSITE" id="PS00869">
    <property type="entry name" value="RENAL_DIPEPTIDASE_1"/>
    <property type="match status" value="1"/>
</dbReference>
<protein>
    <recommendedName>
        <fullName evidence="1">Dipeptidase</fullName>
        <ecNumber evidence="1">3.4.13.19</ecNumber>
    </recommendedName>
</protein>
<dbReference type="PANTHER" id="PTHR10443">
    <property type="entry name" value="MICROSOMAL DIPEPTIDASE"/>
    <property type="match status" value="1"/>
</dbReference>
<proteinExistence type="inferred from homology"/>
<dbReference type="InterPro" id="IPR008257">
    <property type="entry name" value="Pept_M19"/>
</dbReference>
<dbReference type="InterPro" id="IPR000180">
    <property type="entry name" value="Dipep_AS"/>
</dbReference>
<dbReference type="Proteomes" id="UP000092462">
    <property type="component" value="Unassembled WGS sequence"/>
</dbReference>
<evidence type="ECO:0000313" key="3">
    <source>
        <dbReference type="Proteomes" id="UP000092462"/>
    </source>
</evidence>
<name>A0A1B0CZZ9_PHLPP</name>
<keyword evidence="1" id="KW-0449">Lipoprotein</keyword>
<dbReference type="AlphaFoldDB" id="A0A1B0CZZ9"/>
<comment type="subunit">
    <text evidence="1">Homodimer; disulfide-linked.</text>
</comment>
<dbReference type="PANTHER" id="PTHR10443:SF45">
    <property type="entry name" value="DIPEPTIDASE"/>
    <property type="match status" value="1"/>
</dbReference>
<dbReference type="EnsemblMetazoa" id="PPAI000671-RA">
    <property type="protein sequence ID" value="PPAI000671-PA"/>
    <property type="gene ID" value="PPAI000671"/>
</dbReference>
<dbReference type="Pfam" id="PF01244">
    <property type="entry name" value="Peptidase_M19"/>
    <property type="match status" value="1"/>
</dbReference>
<keyword evidence="1" id="KW-0378">Hydrolase</keyword>
<keyword evidence="1" id="KW-0862">Zinc</keyword>
<dbReference type="GO" id="GO:0098552">
    <property type="term" value="C:side of membrane"/>
    <property type="evidence" value="ECO:0007669"/>
    <property type="project" value="UniProtKB-KW"/>
</dbReference>
<reference evidence="2" key="1">
    <citation type="submission" date="2022-08" db="UniProtKB">
        <authorList>
            <consortium name="EnsemblMetazoa"/>
        </authorList>
    </citation>
    <scope>IDENTIFICATION</scope>
    <source>
        <strain evidence="2">Israel</strain>
    </source>
</reference>
<dbReference type="EC" id="3.4.13.19" evidence="1"/>